<name>A0A4Y7PJ38_9AGAM</name>
<feature type="compositionally biased region" description="Polar residues" evidence="5">
    <location>
        <begin position="35"/>
        <end position="50"/>
    </location>
</feature>
<dbReference type="Proteomes" id="UP000294933">
    <property type="component" value="Unassembled WGS sequence"/>
</dbReference>
<dbReference type="PANTHER" id="PTHR28304:SF2">
    <property type="entry name" value="PEROXISOMAL MEMBRANE PROTEIN PEX29"/>
    <property type="match status" value="1"/>
</dbReference>
<proteinExistence type="predicted"/>
<dbReference type="GO" id="GO:0005778">
    <property type="term" value="C:peroxisomal membrane"/>
    <property type="evidence" value="ECO:0007669"/>
    <property type="project" value="TreeGrafter"/>
</dbReference>
<evidence type="ECO:0000256" key="3">
    <source>
        <dbReference type="ARBA" id="ARBA00022989"/>
    </source>
</evidence>
<feature type="region of interest" description="Disordered" evidence="5">
    <location>
        <begin position="23"/>
        <end position="62"/>
    </location>
</feature>
<evidence type="ECO:0000256" key="2">
    <source>
        <dbReference type="ARBA" id="ARBA00022692"/>
    </source>
</evidence>
<keyword evidence="3 6" id="KW-1133">Transmembrane helix</keyword>
<evidence type="ECO:0000256" key="5">
    <source>
        <dbReference type="SAM" id="MobiDB-lite"/>
    </source>
</evidence>
<feature type="domain" description="TECPR1-like DysF" evidence="7">
    <location>
        <begin position="96"/>
        <end position="428"/>
    </location>
</feature>
<organism evidence="8 9">
    <name type="scientific">Rickenella mellea</name>
    <dbReference type="NCBI Taxonomy" id="50990"/>
    <lineage>
        <taxon>Eukaryota</taxon>
        <taxon>Fungi</taxon>
        <taxon>Dikarya</taxon>
        <taxon>Basidiomycota</taxon>
        <taxon>Agaricomycotina</taxon>
        <taxon>Agaricomycetes</taxon>
        <taxon>Hymenochaetales</taxon>
        <taxon>Rickenellaceae</taxon>
        <taxon>Rickenella</taxon>
    </lineage>
</organism>
<keyword evidence="9" id="KW-1185">Reference proteome</keyword>
<sequence>MEPFNDIEIPSCALRLSSATSSSGSILPAHKIASSPPQVTEPSAQMNPQDGQKPPPKERKRPFNIASAILSTGLRMDIPTPSTPRVASQLLSSRDPLSLPLTTANLRQLAAKSGPIFWLQDRMEEVLMWRKGWKVTVPWMAGYAFLCYFPRLVLLIPHAILLTILLSAHSSLRPSPSNQVDAPSSAIADQQPEGSSVWYSNLQAVQNVMGAASDAHDFIVTFVPYLTYSTPYTYTILTATIISMVMLLPIIYILPLRPTFLILGLTPFALTHPTSQRILPALLSPFRKRIITALIQFTDDDRLSDHHWKNGTSLSEVELWENELWSKAALKDNERKAWTRGRGGWSGSDAHGSLEGGEVSSTLTFTLPPGWAFVETEDWRTDLEATWIDVDSDHDGWIYTNDAWLDPHIEPFEEWKAKGATRRRRWTRRIYSNTCLNS</sequence>
<comment type="subcellular location">
    <subcellularLocation>
        <location evidence="1">Membrane</location>
        <topology evidence="1">Multi-pass membrane protein</topology>
    </subcellularLocation>
</comment>
<dbReference type="GO" id="GO:0007031">
    <property type="term" value="P:peroxisome organization"/>
    <property type="evidence" value="ECO:0007669"/>
    <property type="project" value="UniProtKB-ARBA"/>
</dbReference>
<evidence type="ECO:0000256" key="1">
    <source>
        <dbReference type="ARBA" id="ARBA00004141"/>
    </source>
</evidence>
<feature type="transmembrane region" description="Helical" evidence="6">
    <location>
        <begin position="232"/>
        <end position="254"/>
    </location>
</feature>
<dbReference type="PANTHER" id="PTHR28304">
    <property type="entry name" value="PEROXISOMAL MEMBRANE PROTEIN PEX29"/>
    <property type="match status" value="1"/>
</dbReference>
<protein>
    <recommendedName>
        <fullName evidence="7">TECPR1-like DysF domain-containing protein</fullName>
    </recommendedName>
</protein>
<keyword evidence="4 6" id="KW-0472">Membrane</keyword>
<dbReference type="STRING" id="50990.A0A4Y7PJ38"/>
<dbReference type="Pfam" id="PF06398">
    <property type="entry name" value="Pex24p"/>
    <property type="match status" value="1"/>
</dbReference>
<keyword evidence="2 6" id="KW-0812">Transmembrane</keyword>
<reference evidence="8 9" key="1">
    <citation type="submission" date="2018-06" db="EMBL/GenBank/DDBJ databases">
        <title>A transcriptomic atlas of mushroom development highlights an independent origin of complex multicellularity.</title>
        <authorList>
            <consortium name="DOE Joint Genome Institute"/>
            <person name="Krizsan K."/>
            <person name="Almasi E."/>
            <person name="Merenyi Z."/>
            <person name="Sahu N."/>
            <person name="Viragh M."/>
            <person name="Koszo T."/>
            <person name="Mondo S."/>
            <person name="Kiss B."/>
            <person name="Balint B."/>
            <person name="Kues U."/>
            <person name="Barry K."/>
            <person name="Hegedus J.C."/>
            <person name="Henrissat B."/>
            <person name="Johnson J."/>
            <person name="Lipzen A."/>
            <person name="Ohm R."/>
            <person name="Nagy I."/>
            <person name="Pangilinan J."/>
            <person name="Yan J."/>
            <person name="Xiong Y."/>
            <person name="Grigoriev I.V."/>
            <person name="Hibbett D.S."/>
            <person name="Nagy L.G."/>
        </authorList>
    </citation>
    <scope>NUCLEOTIDE SEQUENCE [LARGE SCALE GENOMIC DNA]</scope>
    <source>
        <strain evidence="8 9">SZMC22713</strain>
    </source>
</reference>
<dbReference type="OrthoDB" id="74314at2759"/>
<gene>
    <name evidence="8" type="ORF">BD410DRAFT_817159</name>
</gene>
<dbReference type="InterPro" id="IPR052816">
    <property type="entry name" value="Peroxisomal_Membrane_PEX28-32"/>
</dbReference>
<accession>A0A4Y7PJ38</accession>
<dbReference type="InterPro" id="IPR010482">
    <property type="entry name" value="TECPR1-like_DysF"/>
</dbReference>
<evidence type="ECO:0000313" key="8">
    <source>
        <dbReference type="EMBL" id="TDL14559.1"/>
    </source>
</evidence>
<evidence type="ECO:0000259" key="7">
    <source>
        <dbReference type="Pfam" id="PF06398"/>
    </source>
</evidence>
<evidence type="ECO:0000256" key="6">
    <source>
        <dbReference type="SAM" id="Phobius"/>
    </source>
</evidence>
<feature type="transmembrane region" description="Helical" evidence="6">
    <location>
        <begin position="140"/>
        <end position="166"/>
    </location>
</feature>
<dbReference type="EMBL" id="ML170326">
    <property type="protein sequence ID" value="TDL14559.1"/>
    <property type="molecule type" value="Genomic_DNA"/>
</dbReference>
<dbReference type="AlphaFoldDB" id="A0A4Y7PJ38"/>
<dbReference type="VEuPathDB" id="FungiDB:BD410DRAFT_817159"/>
<evidence type="ECO:0000256" key="4">
    <source>
        <dbReference type="ARBA" id="ARBA00023136"/>
    </source>
</evidence>
<evidence type="ECO:0000313" key="9">
    <source>
        <dbReference type="Proteomes" id="UP000294933"/>
    </source>
</evidence>